<evidence type="ECO:0000313" key="4">
    <source>
        <dbReference type="Proteomes" id="UP000663193"/>
    </source>
</evidence>
<evidence type="ECO:0000313" key="3">
    <source>
        <dbReference type="EMBL" id="QRD02659.1"/>
    </source>
</evidence>
<proteinExistence type="predicted"/>
<dbReference type="EMBL" id="CP069036">
    <property type="protein sequence ID" value="QRD02659.1"/>
    <property type="molecule type" value="Genomic_DNA"/>
</dbReference>
<organism evidence="3 4">
    <name type="scientific">Phaeosphaeria nodorum (strain SN15 / ATCC MYA-4574 / FGSC 10173)</name>
    <name type="common">Glume blotch fungus</name>
    <name type="synonym">Parastagonospora nodorum</name>
    <dbReference type="NCBI Taxonomy" id="321614"/>
    <lineage>
        <taxon>Eukaryota</taxon>
        <taxon>Fungi</taxon>
        <taxon>Dikarya</taxon>
        <taxon>Ascomycota</taxon>
        <taxon>Pezizomycotina</taxon>
        <taxon>Dothideomycetes</taxon>
        <taxon>Pleosporomycetidae</taxon>
        <taxon>Pleosporales</taxon>
        <taxon>Pleosporineae</taxon>
        <taxon>Phaeosphaeriaceae</taxon>
        <taxon>Parastagonospora</taxon>
    </lineage>
</organism>
<dbReference type="VEuPathDB" id="FungiDB:JI435_418360"/>
<keyword evidence="4" id="KW-1185">Reference proteome</keyword>
<reference evidence="4" key="1">
    <citation type="journal article" date="2021" name="BMC Genomics">
        <title>Chromosome-level genome assembly and manually-curated proteome of model necrotroph Parastagonospora nodorum Sn15 reveals a genome-wide trove of candidate effector homologs, and redundancy of virulence-related functions within an accessory chromosome.</title>
        <authorList>
            <person name="Bertazzoni S."/>
            <person name="Jones D.A.B."/>
            <person name="Phan H.T."/>
            <person name="Tan K.-C."/>
            <person name="Hane J.K."/>
        </authorList>
    </citation>
    <scope>NUCLEOTIDE SEQUENCE [LARGE SCALE GENOMIC DNA]</scope>
    <source>
        <strain evidence="4">SN15 / ATCC MYA-4574 / FGSC 10173)</strain>
    </source>
</reference>
<dbReference type="AlphaFoldDB" id="A0A7U2I5Q3"/>
<evidence type="ECO:0000256" key="1">
    <source>
        <dbReference type="SAM" id="MobiDB-lite"/>
    </source>
</evidence>
<feature type="transmembrane region" description="Helical" evidence="2">
    <location>
        <begin position="52"/>
        <end position="76"/>
    </location>
</feature>
<feature type="compositionally biased region" description="Polar residues" evidence="1">
    <location>
        <begin position="16"/>
        <end position="25"/>
    </location>
</feature>
<name>A0A7U2I5Q3_PHANO</name>
<evidence type="ECO:0000256" key="2">
    <source>
        <dbReference type="SAM" id="Phobius"/>
    </source>
</evidence>
<keyword evidence="2" id="KW-0472">Membrane</keyword>
<gene>
    <name evidence="3" type="ORF">JI435_418360</name>
</gene>
<protein>
    <submittedName>
        <fullName evidence="3">Uncharacterized protein</fullName>
    </submittedName>
</protein>
<keyword evidence="2" id="KW-0812">Transmembrane</keyword>
<sequence length="84" mass="9713">KFARRNDTQDGVSMARETTFSAQGSKTRRDSGWDGAECIHINGLLRLLNRCFFIPSVILFRLLYTFIRFGSVLPYLHPYTLSLR</sequence>
<feature type="region of interest" description="Disordered" evidence="1">
    <location>
        <begin position="1"/>
        <end position="31"/>
    </location>
</feature>
<feature type="non-terminal residue" evidence="3">
    <location>
        <position position="1"/>
    </location>
</feature>
<keyword evidence="2" id="KW-1133">Transmembrane helix</keyword>
<dbReference type="Proteomes" id="UP000663193">
    <property type="component" value="Chromosome 14"/>
</dbReference>
<accession>A0A7U2I5Q3</accession>